<accession>A0A420ZCU4</accession>
<evidence type="ECO:0000313" key="2">
    <source>
        <dbReference type="EMBL" id="RLC37206.1"/>
    </source>
</evidence>
<dbReference type="Pfam" id="PF06074">
    <property type="entry name" value="Portal_Mu"/>
    <property type="match status" value="1"/>
</dbReference>
<dbReference type="InterPro" id="IPR009279">
    <property type="entry name" value="Portal_Mu"/>
</dbReference>
<dbReference type="AlphaFoldDB" id="A0A420ZCU4"/>
<proteinExistence type="predicted"/>
<comment type="caution">
    <text evidence="2">The sequence shown here is derived from an EMBL/GenBank/DDBJ whole genome shotgun (WGS) entry which is preliminary data.</text>
</comment>
<feature type="region of interest" description="Disordered" evidence="1">
    <location>
        <begin position="458"/>
        <end position="493"/>
    </location>
</feature>
<name>A0A420ZCU4_UNCK3</name>
<dbReference type="EMBL" id="QMNG01000009">
    <property type="protein sequence ID" value="RLC37206.1"/>
    <property type="molecule type" value="Genomic_DNA"/>
</dbReference>
<gene>
    <name evidence="2" type="ORF">DRH29_02725</name>
</gene>
<protein>
    <recommendedName>
        <fullName evidence="4">DUF935 family protein</fullName>
    </recommendedName>
</protein>
<feature type="compositionally biased region" description="Polar residues" evidence="1">
    <location>
        <begin position="458"/>
        <end position="483"/>
    </location>
</feature>
<evidence type="ECO:0000256" key="1">
    <source>
        <dbReference type="SAM" id="MobiDB-lite"/>
    </source>
</evidence>
<evidence type="ECO:0008006" key="4">
    <source>
        <dbReference type="Google" id="ProtNLM"/>
    </source>
</evidence>
<sequence>MIVMSYIPSMLRTGYDVPYNIDNKYRNKHPTVILDDINRTISVNLDKEIKILRLHNALDTTPNRKWCYWAESTCQTFTNLFASSVTGSGIRVRTDNEKAYKVINNFNRKVNAAGMSIEDVIHYGFIDNAIHGFSVWRILRIPEKPYIDLGRLDAGKIFTEVHQAKGWIKFIYEDYFDVLQPKSKRGFNSVGWLPSYDLEKRERSDTGMKFRWHIPMESTLYFNLVSRPPMSAAMQYVIFKRWILWFMRKCAEKNWYPPLIGTLGNRDRPFEFSPEDEKKQMRDFANRIAQLPSFGVLVKRFGEELEILQDRTTPAARQNFIDSIRLLDEQIIFAMGGTLGFTAVEKSEIGEGRQRENMFVRAVEAARRRIGNKLIDFYVNILLPEYGISLDPSDIKMDWSHLKQDRNLEIVQMAVSAWESGAFTPKYTLKALSSVWDWVDPNDKEVIKWMKEQRKLMNKQQTDFGKTQSQRSLEKSTQATRPVSQKEGAVQKR</sequence>
<reference evidence="2 3" key="1">
    <citation type="submission" date="2018-06" db="EMBL/GenBank/DDBJ databases">
        <title>Extensive metabolic versatility and redundancy in microbially diverse, dynamic hydrothermal sediments.</title>
        <authorList>
            <person name="Dombrowski N."/>
            <person name="Teske A."/>
            <person name="Baker B.J."/>
        </authorList>
    </citation>
    <scope>NUCLEOTIDE SEQUENCE [LARGE SCALE GENOMIC DNA]</scope>
    <source>
        <strain evidence="2">B79_G16</strain>
    </source>
</reference>
<evidence type="ECO:0000313" key="3">
    <source>
        <dbReference type="Proteomes" id="UP000281261"/>
    </source>
</evidence>
<dbReference type="Proteomes" id="UP000281261">
    <property type="component" value="Unassembled WGS sequence"/>
</dbReference>
<organism evidence="2 3">
    <name type="scientific">candidate division Kazan bacterium</name>
    <dbReference type="NCBI Taxonomy" id="2202143"/>
    <lineage>
        <taxon>Bacteria</taxon>
        <taxon>Bacteria division Kazan-3B-28</taxon>
    </lineage>
</organism>